<sequence>MSEIGVYRLNIGSCNGCDIEVLSVLATRFGIGELRTKIVEEPEQANVLM</sequence>
<evidence type="ECO:0000313" key="1">
    <source>
        <dbReference type="EMBL" id="GAI38224.1"/>
    </source>
</evidence>
<proteinExistence type="predicted"/>
<gene>
    <name evidence="1" type="ORF">S06H3_49817</name>
</gene>
<evidence type="ECO:0008006" key="2">
    <source>
        <dbReference type="Google" id="ProtNLM"/>
    </source>
</evidence>
<accession>X1Q4P4</accession>
<dbReference type="SUPFAM" id="SSF56770">
    <property type="entry name" value="HydA/Nqo6-like"/>
    <property type="match status" value="1"/>
</dbReference>
<dbReference type="Gene3D" id="3.40.50.12280">
    <property type="match status" value="1"/>
</dbReference>
<name>X1Q4P4_9ZZZZ</name>
<feature type="non-terminal residue" evidence="1">
    <location>
        <position position="49"/>
    </location>
</feature>
<dbReference type="EMBL" id="BARV01031489">
    <property type="protein sequence ID" value="GAI38224.1"/>
    <property type="molecule type" value="Genomic_DNA"/>
</dbReference>
<dbReference type="AlphaFoldDB" id="X1Q4P4"/>
<comment type="caution">
    <text evidence="1">The sequence shown here is derived from an EMBL/GenBank/DDBJ whole genome shotgun (WGS) entry which is preliminary data.</text>
</comment>
<protein>
    <recommendedName>
        <fullName evidence="2">NADH:ubiquinone oxidoreductase-like 20kDa subunit domain-containing protein</fullName>
    </recommendedName>
</protein>
<organism evidence="1">
    <name type="scientific">marine sediment metagenome</name>
    <dbReference type="NCBI Taxonomy" id="412755"/>
    <lineage>
        <taxon>unclassified sequences</taxon>
        <taxon>metagenomes</taxon>
        <taxon>ecological metagenomes</taxon>
    </lineage>
</organism>
<reference evidence="1" key="1">
    <citation type="journal article" date="2014" name="Front. Microbiol.">
        <title>High frequency of phylogenetically diverse reductive dehalogenase-homologous genes in deep subseafloor sedimentary metagenomes.</title>
        <authorList>
            <person name="Kawai M."/>
            <person name="Futagami T."/>
            <person name="Toyoda A."/>
            <person name="Takaki Y."/>
            <person name="Nishi S."/>
            <person name="Hori S."/>
            <person name="Arai W."/>
            <person name="Tsubouchi T."/>
            <person name="Morono Y."/>
            <person name="Uchiyama I."/>
            <person name="Ito T."/>
            <person name="Fujiyama A."/>
            <person name="Inagaki F."/>
            <person name="Takami H."/>
        </authorList>
    </citation>
    <scope>NUCLEOTIDE SEQUENCE</scope>
    <source>
        <strain evidence="1">Expedition CK06-06</strain>
    </source>
</reference>